<keyword evidence="2" id="KW-1185">Reference proteome</keyword>
<sequence>MNYKELETATYDMLDLKLTELRKEIPIISFKNLIDYFENIILKNNKIYDLNDIAFYVMNIKINKVCEYLNFVEISTASNSDIKNDLESILEG</sequence>
<proteinExistence type="predicted"/>
<dbReference type="EMBL" id="CP022535">
    <property type="protein sequence ID" value="ASP28123.1"/>
    <property type="molecule type" value="Genomic_DNA"/>
</dbReference>
<dbReference type="AlphaFoldDB" id="A0A222EPC5"/>
<name>A0A222EPC5_9MOLU</name>
<dbReference type="Proteomes" id="UP000203229">
    <property type="component" value="Chromosome"/>
</dbReference>
<dbReference type="OrthoDB" id="389807at2"/>
<gene>
    <name evidence="1" type="ORF">SCORR_v1c03490</name>
</gene>
<evidence type="ECO:0000313" key="1">
    <source>
        <dbReference type="EMBL" id="ASP28123.1"/>
    </source>
</evidence>
<dbReference type="KEGG" id="scou:SCORR_v1c03490"/>
<organism evidence="1 2">
    <name type="scientific">Spiroplasma corruscae</name>
    <dbReference type="NCBI Taxonomy" id="216934"/>
    <lineage>
        <taxon>Bacteria</taxon>
        <taxon>Bacillati</taxon>
        <taxon>Mycoplasmatota</taxon>
        <taxon>Mollicutes</taxon>
        <taxon>Entomoplasmatales</taxon>
        <taxon>Spiroplasmataceae</taxon>
        <taxon>Spiroplasma</taxon>
    </lineage>
</organism>
<evidence type="ECO:0000313" key="2">
    <source>
        <dbReference type="Proteomes" id="UP000203229"/>
    </source>
</evidence>
<reference evidence="1 2" key="1">
    <citation type="submission" date="2017-07" db="EMBL/GenBank/DDBJ databases">
        <title>Complete genome sequence of Spiroplasma corruscae EC-1 (DSM 19793).</title>
        <authorList>
            <person name="Tsai Y.-M."/>
            <person name="Lo W.-S."/>
            <person name="Kuo C.-H."/>
        </authorList>
    </citation>
    <scope>NUCLEOTIDE SEQUENCE [LARGE SCALE GENOMIC DNA]</scope>
    <source>
        <strain evidence="1 2">EC-1</strain>
    </source>
</reference>
<protein>
    <submittedName>
        <fullName evidence="1">Uncharacterized protein</fullName>
    </submittedName>
</protein>
<dbReference type="RefSeq" id="WP_094048573.1">
    <property type="nucleotide sequence ID" value="NZ_CP022535.1"/>
</dbReference>
<accession>A0A222EPC5</accession>